<proteinExistence type="predicted"/>
<protein>
    <submittedName>
        <fullName evidence="1">Uncharacterized protein</fullName>
    </submittedName>
</protein>
<sequence length="89" mass="9888">MKPNINEQCLGLLEAGGGLTRNESTRPVRPNLVQSGLPGAQETSLHNFAFLILPHRHSFLQLLSHFLSFVNFAYQISLLFVAKVIDNEA</sequence>
<evidence type="ECO:0000313" key="1">
    <source>
        <dbReference type="EMBL" id="CAA7061655.1"/>
    </source>
</evidence>
<name>A0A6D2LBL7_9BRAS</name>
<dbReference type="Proteomes" id="UP000467841">
    <property type="component" value="Unassembled WGS sequence"/>
</dbReference>
<keyword evidence="2" id="KW-1185">Reference proteome</keyword>
<comment type="caution">
    <text evidence="1">The sequence shown here is derived from an EMBL/GenBank/DDBJ whole genome shotgun (WGS) entry which is preliminary data.</text>
</comment>
<dbReference type="AlphaFoldDB" id="A0A6D2LBL7"/>
<evidence type="ECO:0000313" key="2">
    <source>
        <dbReference type="Proteomes" id="UP000467841"/>
    </source>
</evidence>
<dbReference type="EMBL" id="CACVBM020001884">
    <property type="protein sequence ID" value="CAA7061655.1"/>
    <property type="molecule type" value="Genomic_DNA"/>
</dbReference>
<organism evidence="1 2">
    <name type="scientific">Microthlaspi erraticum</name>
    <dbReference type="NCBI Taxonomy" id="1685480"/>
    <lineage>
        <taxon>Eukaryota</taxon>
        <taxon>Viridiplantae</taxon>
        <taxon>Streptophyta</taxon>
        <taxon>Embryophyta</taxon>
        <taxon>Tracheophyta</taxon>
        <taxon>Spermatophyta</taxon>
        <taxon>Magnoliopsida</taxon>
        <taxon>eudicotyledons</taxon>
        <taxon>Gunneridae</taxon>
        <taxon>Pentapetalae</taxon>
        <taxon>rosids</taxon>
        <taxon>malvids</taxon>
        <taxon>Brassicales</taxon>
        <taxon>Brassicaceae</taxon>
        <taxon>Coluteocarpeae</taxon>
        <taxon>Microthlaspi</taxon>
    </lineage>
</organism>
<reference evidence="1" key="1">
    <citation type="submission" date="2020-01" db="EMBL/GenBank/DDBJ databases">
        <authorList>
            <person name="Mishra B."/>
        </authorList>
    </citation>
    <scope>NUCLEOTIDE SEQUENCE [LARGE SCALE GENOMIC DNA]</scope>
</reference>
<accession>A0A6D2LBL7</accession>
<gene>
    <name evidence="1" type="ORF">MERR_LOCUS48891</name>
</gene>